<accession>A0ABZ1N2I7</accession>
<reference evidence="1 2" key="1">
    <citation type="submission" date="2022-10" db="EMBL/GenBank/DDBJ databases">
        <title>The complete genomes of actinobacterial strains from the NBC collection.</title>
        <authorList>
            <person name="Joergensen T.S."/>
            <person name="Alvarez Arevalo M."/>
            <person name="Sterndorff E.B."/>
            <person name="Faurdal D."/>
            <person name="Vuksanovic O."/>
            <person name="Mourched A.-S."/>
            <person name="Charusanti P."/>
            <person name="Shaw S."/>
            <person name="Blin K."/>
            <person name="Weber T."/>
        </authorList>
    </citation>
    <scope>NUCLEOTIDE SEQUENCE [LARGE SCALE GENOMIC DNA]</scope>
    <source>
        <strain evidence="1 2">NBC_01413</strain>
    </source>
</reference>
<evidence type="ECO:0000313" key="1">
    <source>
        <dbReference type="EMBL" id="WTY34098.1"/>
    </source>
</evidence>
<dbReference type="GeneID" id="91376942"/>
<evidence type="ECO:0000313" key="2">
    <source>
        <dbReference type="Proteomes" id="UP001621418"/>
    </source>
</evidence>
<dbReference type="Proteomes" id="UP001621418">
    <property type="component" value="Chromosome"/>
</dbReference>
<sequence>MRQTRIGSLAHGFRHLRRAPDMAALRAASSPEELARLALIPAGRNLGISVSFLPTHLQAEATAALLACRVLDAFEDLSDRAIASCAVLDAADYLNGNTETKPPALPSVSAEARDSEAVDRLLAERIGDIRALLTALSPAGRKRVGAVVIDIARVMARNIDSPLPRVAYSEGVLGRVTYYACELVTEPVVPEADLRELAGCLAIIAQSANDLRDNELEIYGVADRAELKRKVMLQLLVPALGGFALLARLGPATPSFGARAAMAHMTITTTAFLCGAVDAPPPFRRKVAAALLAAASSKYWTRMLDRVRRSVDVAVHRMLDDSPEFGAGTNTATEALVVGDPLSMPTSLVPLIVDTTFAMVQTLPEGALTGELTDAEVRTMLIADHLAFSAMERVPPHDPDALQALATQLQLGALDTGGGDR</sequence>
<proteinExistence type="predicted"/>
<organism evidence="1 2">
    <name type="scientific">Nocardia salmonicida</name>
    <dbReference type="NCBI Taxonomy" id="53431"/>
    <lineage>
        <taxon>Bacteria</taxon>
        <taxon>Bacillati</taxon>
        <taxon>Actinomycetota</taxon>
        <taxon>Actinomycetes</taxon>
        <taxon>Mycobacteriales</taxon>
        <taxon>Nocardiaceae</taxon>
        <taxon>Nocardia</taxon>
    </lineage>
</organism>
<gene>
    <name evidence="1" type="ORF">OG308_22535</name>
</gene>
<dbReference type="RefSeq" id="WP_328662876.1">
    <property type="nucleotide sequence ID" value="NZ_CP108014.1"/>
</dbReference>
<protein>
    <submittedName>
        <fullName evidence="1">Uncharacterized protein</fullName>
    </submittedName>
</protein>
<dbReference type="EMBL" id="CP109527">
    <property type="protein sequence ID" value="WTY34098.1"/>
    <property type="molecule type" value="Genomic_DNA"/>
</dbReference>
<keyword evidence="2" id="KW-1185">Reference proteome</keyword>
<name>A0ABZ1N2I7_9NOCA</name>